<dbReference type="AlphaFoldDB" id="A0A6P6V0H1"/>
<protein>
    <submittedName>
        <fullName evidence="4">Probable truncated L-gulonolactone oxidase 7, mitochondrial</fullName>
    </submittedName>
</protein>
<reference evidence="3" key="1">
    <citation type="journal article" date="2025" name="Foods">
        <title>Unveiling the Microbial Signatures of Arabica Coffee Cherries: Insights into Ripeness Specific Diversity, Functional Traits, and Implications for Quality and Safety.</title>
        <authorList>
            <consortium name="RefSeq"/>
            <person name="Tenea G.N."/>
            <person name="Cifuentes V."/>
            <person name="Reyes P."/>
            <person name="Cevallos-Vallejos M."/>
        </authorList>
    </citation>
    <scope>NUCLEOTIDE SEQUENCE [LARGE SCALE GENOMIC DNA]</scope>
</reference>
<dbReference type="Proteomes" id="UP001652660">
    <property type="component" value="Chromosome 11c"/>
</dbReference>
<gene>
    <name evidence="4" type="primary">LOC113716107</name>
</gene>
<name>A0A6P6V0H1_COFAR</name>
<evidence type="ECO:0000256" key="2">
    <source>
        <dbReference type="ARBA" id="ARBA00023002"/>
    </source>
</evidence>
<dbReference type="PANTHER" id="PTHR13878:SF67">
    <property type="entry name" value="L-GULONOLACTONE OXIDASE 5"/>
    <property type="match status" value="1"/>
</dbReference>
<evidence type="ECO:0000313" key="3">
    <source>
        <dbReference type="Proteomes" id="UP001652660"/>
    </source>
</evidence>
<reference evidence="4" key="2">
    <citation type="submission" date="2025-08" db="UniProtKB">
        <authorList>
            <consortium name="RefSeq"/>
        </authorList>
    </citation>
    <scope>IDENTIFICATION</scope>
    <source>
        <tissue evidence="4">Leaves</tissue>
    </source>
</reference>
<dbReference type="PANTHER" id="PTHR13878">
    <property type="entry name" value="GULONOLACTONE OXIDASE"/>
    <property type="match status" value="1"/>
</dbReference>
<dbReference type="OrthoDB" id="610608at2759"/>
<dbReference type="RefSeq" id="XP_027096206.1">
    <property type="nucleotide sequence ID" value="XM_027240405.1"/>
</dbReference>
<proteinExistence type="inferred from homology"/>
<sequence>MPSIMWHIPRYPENELPTSCPSDPRFMGICCFDTATSISLSKIRDLIEDVKKLVPLQPEAFCGLDRYNGILVRYITTSTAYLGKDEDIIEFDMLYYRSKDPMPPRIYQEILEDIDQIALLKCARLPH</sequence>
<organism evidence="3 4">
    <name type="scientific">Coffea arabica</name>
    <name type="common">Arabian coffee</name>
    <dbReference type="NCBI Taxonomy" id="13443"/>
    <lineage>
        <taxon>Eukaryota</taxon>
        <taxon>Viridiplantae</taxon>
        <taxon>Streptophyta</taxon>
        <taxon>Embryophyta</taxon>
        <taxon>Tracheophyta</taxon>
        <taxon>Spermatophyta</taxon>
        <taxon>Magnoliopsida</taxon>
        <taxon>eudicotyledons</taxon>
        <taxon>Gunneridae</taxon>
        <taxon>Pentapetalae</taxon>
        <taxon>asterids</taxon>
        <taxon>lamiids</taxon>
        <taxon>Gentianales</taxon>
        <taxon>Rubiaceae</taxon>
        <taxon>Ixoroideae</taxon>
        <taxon>Gardenieae complex</taxon>
        <taxon>Bertiereae - Coffeeae clade</taxon>
        <taxon>Coffeeae</taxon>
        <taxon>Coffea</taxon>
    </lineage>
</organism>
<evidence type="ECO:0000313" key="4">
    <source>
        <dbReference type="RefSeq" id="XP_027096206.1"/>
    </source>
</evidence>
<accession>A0A6P6V0H1</accession>
<keyword evidence="3" id="KW-1185">Reference proteome</keyword>
<keyword evidence="2" id="KW-0560">Oxidoreductase</keyword>
<dbReference type="GeneID" id="113716107"/>
<evidence type="ECO:0000256" key="1">
    <source>
        <dbReference type="ARBA" id="ARBA00005466"/>
    </source>
</evidence>
<dbReference type="GO" id="GO:0016491">
    <property type="term" value="F:oxidoreductase activity"/>
    <property type="evidence" value="ECO:0007669"/>
    <property type="project" value="UniProtKB-KW"/>
</dbReference>
<dbReference type="InterPro" id="IPR050432">
    <property type="entry name" value="FAD-linked_Oxidoreductases_BP"/>
</dbReference>
<comment type="similarity">
    <text evidence="1">Belongs to the oxygen-dependent FAD-linked oxidoreductase family.</text>
</comment>